<evidence type="ECO:0000313" key="3">
    <source>
        <dbReference type="Proteomes" id="UP000035682"/>
    </source>
</evidence>
<accession>A0A090KXN6</accession>
<protein>
    <submittedName>
        <fullName evidence="2 4">Uncharacterized protein</fullName>
    </submittedName>
</protein>
<dbReference type="Proteomes" id="UP000035682">
    <property type="component" value="Unplaced"/>
</dbReference>
<dbReference type="WBParaSite" id="SRAE_X000236650.1">
    <property type="protein sequence ID" value="SRAE_X000236650.1"/>
    <property type="gene ID" value="WBGene00267951"/>
</dbReference>
<proteinExistence type="predicted"/>
<reference evidence="3" key="1">
    <citation type="submission" date="2014-09" db="EMBL/GenBank/DDBJ databases">
        <authorList>
            <person name="Martin A.A."/>
        </authorList>
    </citation>
    <scope>NUCLEOTIDE SEQUENCE</scope>
    <source>
        <strain evidence="3">ED321</strain>
    </source>
</reference>
<reference evidence="4" key="3">
    <citation type="submission" date="2020-12" db="UniProtKB">
        <authorList>
            <consortium name="WormBaseParasite"/>
        </authorList>
    </citation>
    <scope>IDENTIFICATION</scope>
</reference>
<evidence type="ECO:0000313" key="2">
    <source>
        <dbReference type="EMBL" id="CEF60632.1"/>
    </source>
</evidence>
<keyword evidence="1" id="KW-1133">Transmembrane helix</keyword>
<keyword evidence="3" id="KW-1185">Reference proteome</keyword>
<reference evidence="2" key="2">
    <citation type="submission" date="2014-09" db="EMBL/GenBank/DDBJ databases">
        <authorList>
            <person name="Aslett A.Martin."/>
        </authorList>
    </citation>
    <scope>NUCLEOTIDE SEQUENCE</scope>
    <source>
        <strain evidence="2">ED321 Heterogonic</strain>
    </source>
</reference>
<evidence type="ECO:0000313" key="4">
    <source>
        <dbReference type="WBParaSite" id="SRAE_X000236650.1"/>
    </source>
</evidence>
<dbReference type="CTD" id="36385445"/>
<evidence type="ECO:0000313" key="5">
    <source>
        <dbReference type="WormBase" id="SRAE_X000236650"/>
    </source>
</evidence>
<organism evidence="2">
    <name type="scientific">Strongyloides ratti</name>
    <name type="common">Parasitic roundworm</name>
    <dbReference type="NCBI Taxonomy" id="34506"/>
    <lineage>
        <taxon>Eukaryota</taxon>
        <taxon>Metazoa</taxon>
        <taxon>Ecdysozoa</taxon>
        <taxon>Nematoda</taxon>
        <taxon>Chromadorea</taxon>
        <taxon>Rhabditida</taxon>
        <taxon>Tylenchina</taxon>
        <taxon>Panagrolaimomorpha</taxon>
        <taxon>Strongyloidoidea</taxon>
        <taxon>Strongyloididae</taxon>
        <taxon>Strongyloides</taxon>
    </lineage>
</organism>
<feature type="transmembrane region" description="Helical" evidence="1">
    <location>
        <begin position="214"/>
        <end position="235"/>
    </location>
</feature>
<keyword evidence="1" id="KW-0472">Membrane</keyword>
<name>A0A090KXN6_STRRB</name>
<feature type="transmembrane region" description="Helical" evidence="1">
    <location>
        <begin position="241"/>
        <end position="262"/>
    </location>
</feature>
<dbReference type="EMBL" id="LN609400">
    <property type="protein sequence ID" value="CEF60632.1"/>
    <property type="molecule type" value="Genomic_DNA"/>
</dbReference>
<evidence type="ECO:0000256" key="1">
    <source>
        <dbReference type="SAM" id="Phobius"/>
    </source>
</evidence>
<dbReference type="WormBase" id="SRAE_X000236650">
    <property type="protein sequence ID" value="SRP08367"/>
    <property type="gene ID" value="WBGene00267951"/>
</dbReference>
<dbReference type="RefSeq" id="XP_024499841.1">
    <property type="nucleotide sequence ID" value="XM_024645571.1"/>
</dbReference>
<dbReference type="GeneID" id="36385445"/>
<dbReference type="AlphaFoldDB" id="A0A090KXN6"/>
<gene>
    <name evidence="2 4 5" type="ORF">SRAE_X000236650</name>
</gene>
<sequence length="300" mass="35734">MKQVIKFNATTKECLPVMKFLYVSSKYAIIMNKILNYTKSFYFVTELELSNNQVIIEREYEFLKNVTNTIGNKIFQYLCYENNKKTINIEKSNTLEEKVRAYLQKIEICKTVEADKIYRDHFIKDICYNFMPIITKKGELMFADKDNHLHHYLESRKCNNMVNEKLLVYSTNEKNNDRLLYEVIINWILHKLHLYDKKMKLGWWTLNLHSIGHFIVGLLLIISIPISIVILYYLILLGQKIYIFKIISVIFNTVYVIGTFILRKSGNILLNVRKDIRKHYKIFPNNSTIIEEMRNLKTNT</sequence>
<keyword evidence="1" id="KW-0812">Transmembrane</keyword>